<accession>A0A5C6A041</accession>
<dbReference type="InterPro" id="IPR027417">
    <property type="entry name" value="P-loop_NTPase"/>
</dbReference>
<dbReference type="OrthoDB" id="6064495at2"/>
<evidence type="ECO:0000313" key="2">
    <source>
        <dbReference type="EMBL" id="TWT92690.1"/>
    </source>
</evidence>
<sequence length="706" mass="81955">MVGNRAGECVTLYLAPFRVNLDVKDGFARTSTERWRRINWNLYLERSMFSLKSDQDSPSDPNVKPDWEEIRLKACNDFIERKACHYIDMPARLTYDRFVFNSDPREGPNEAVDPIAFFAVDQCNPNQSWGTTFMVATEPYVAIVTGQFGVGKTELARQITDRVDAAAFPIMLSKCDGSAFSSKALDAEQMVRLLFRPLVDRESDLTPTVVTELLGAIRDGRVLLILDGLDELIFTVEGHEHFFESIANLLYSDDSHREYRVIVTVRTEYLRTFDRNNATDLVSRLSGKRDSRLGHSIPFVRLDYFTKTHLDMFLSEELHAAMAVHIGNYPALRELLRRPLLMRLFCDFVGSGGMQADDFEKLDTGVALIERYIKEFINFANVDDQLRQAQTQISKAVQWDLDSIARCSVRLYLDQRDYFTRDEIVGCSTGPKKADIDPFEAILKCPFVIRDNDGDTEVLRFAHRTFYEFFVAKGLALQGGKTSGGDADDEFTPFDEIVLETDIRRFLRTMEGDDWYNRTRRSYALERDQWDEWDKEFSLMQPNDAIVKELEEERVVLLDIMTEPEQFRADRDAIKAIRTINRFLDRPLQQLHPRYLMYNLEAVSVYVKAFGWESSAIEINHRLSSALYELLNKIVRRKLPTRQSRHSQNLRSGYELLVTRMLLIAKQMRYPWMEEFRRWGDPKKLEKEIGSVRSDTNRRVSNILNE</sequence>
<dbReference type="SUPFAM" id="SSF52540">
    <property type="entry name" value="P-loop containing nucleoside triphosphate hydrolases"/>
    <property type="match status" value="1"/>
</dbReference>
<dbReference type="EMBL" id="SJPN01000010">
    <property type="protein sequence ID" value="TWT92690.1"/>
    <property type="molecule type" value="Genomic_DNA"/>
</dbReference>
<dbReference type="Proteomes" id="UP000320176">
    <property type="component" value="Unassembled WGS sequence"/>
</dbReference>
<comment type="caution">
    <text evidence="2">The sequence shown here is derived from an EMBL/GenBank/DDBJ whole genome shotgun (WGS) entry which is preliminary data.</text>
</comment>
<dbReference type="InterPro" id="IPR049945">
    <property type="entry name" value="AAA_22"/>
</dbReference>
<keyword evidence="3" id="KW-1185">Reference proteome</keyword>
<protein>
    <submittedName>
        <fullName evidence="2">NACHT domain protein</fullName>
    </submittedName>
</protein>
<evidence type="ECO:0000259" key="1">
    <source>
        <dbReference type="PROSITE" id="PS50837"/>
    </source>
</evidence>
<dbReference type="GO" id="GO:0016887">
    <property type="term" value="F:ATP hydrolysis activity"/>
    <property type="evidence" value="ECO:0007669"/>
    <property type="project" value="InterPro"/>
</dbReference>
<evidence type="ECO:0000313" key="3">
    <source>
        <dbReference type="Proteomes" id="UP000320176"/>
    </source>
</evidence>
<dbReference type="Pfam" id="PF13401">
    <property type="entry name" value="AAA_22"/>
    <property type="match status" value="1"/>
</dbReference>
<reference evidence="2 3" key="1">
    <citation type="submission" date="2019-02" db="EMBL/GenBank/DDBJ databases">
        <title>Deep-cultivation of Planctomycetes and their phenomic and genomic characterization uncovers novel biology.</title>
        <authorList>
            <person name="Wiegand S."/>
            <person name="Jogler M."/>
            <person name="Boedeker C."/>
            <person name="Pinto D."/>
            <person name="Vollmers J."/>
            <person name="Rivas-Marin E."/>
            <person name="Kohn T."/>
            <person name="Peeters S.H."/>
            <person name="Heuer A."/>
            <person name="Rast P."/>
            <person name="Oberbeckmann S."/>
            <person name="Bunk B."/>
            <person name="Jeske O."/>
            <person name="Meyerdierks A."/>
            <person name="Storesund J.E."/>
            <person name="Kallscheuer N."/>
            <person name="Luecker S."/>
            <person name="Lage O.M."/>
            <person name="Pohl T."/>
            <person name="Merkel B.J."/>
            <person name="Hornburger P."/>
            <person name="Mueller R.-W."/>
            <person name="Bruemmer F."/>
            <person name="Labrenz M."/>
            <person name="Spormann A.M."/>
            <person name="Op Den Camp H."/>
            <person name="Overmann J."/>
            <person name="Amann R."/>
            <person name="Jetten M.S.M."/>
            <person name="Mascher T."/>
            <person name="Medema M.H."/>
            <person name="Devos D.P."/>
            <person name="Kaster A.-K."/>
            <person name="Ovreas L."/>
            <person name="Rohde M."/>
            <person name="Galperin M.Y."/>
            <person name="Jogler C."/>
        </authorList>
    </citation>
    <scope>NUCLEOTIDE SEQUENCE [LARGE SCALE GENOMIC DNA]</scope>
    <source>
        <strain evidence="2 3">Pla52n</strain>
    </source>
</reference>
<dbReference type="PROSITE" id="PS50837">
    <property type="entry name" value="NACHT"/>
    <property type="match status" value="1"/>
</dbReference>
<gene>
    <name evidence="2" type="ORF">Pla52n_60550</name>
</gene>
<organism evidence="2 3">
    <name type="scientific">Stieleria varia</name>
    <dbReference type="NCBI Taxonomy" id="2528005"/>
    <lineage>
        <taxon>Bacteria</taxon>
        <taxon>Pseudomonadati</taxon>
        <taxon>Planctomycetota</taxon>
        <taxon>Planctomycetia</taxon>
        <taxon>Pirellulales</taxon>
        <taxon>Pirellulaceae</taxon>
        <taxon>Stieleria</taxon>
    </lineage>
</organism>
<dbReference type="InterPro" id="IPR007111">
    <property type="entry name" value="NACHT_NTPase"/>
</dbReference>
<proteinExistence type="predicted"/>
<name>A0A5C6A041_9BACT</name>
<dbReference type="Gene3D" id="3.40.50.300">
    <property type="entry name" value="P-loop containing nucleotide triphosphate hydrolases"/>
    <property type="match status" value="1"/>
</dbReference>
<feature type="domain" description="NACHT" evidence="1">
    <location>
        <begin position="140"/>
        <end position="232"/>
    </location>
</feature>
<dbReference type="AlphaFoldDB" id="A0A5C6A041"/>